<evidence type="ECO:0000313" key="4">
    <source>
        <dbReference type="EMBL" id="PTW61712.1"/>
    </source>
</evidence>
<keyword evidence="1 4" id="KW-0489">Methyltransferase</keyword>
<gene>
    <name evidence="4" type="ORF">C8N35_102428</name>
</gene>
<dbReference type="OrthoDB" id="5489421at2"/>
<organism evidence="4 5">
    <name type="scientific">Breoghania corrubedonensis</name>
    <dbReference type="NCBI Taxonomy" id="665038"/>
    <lineage>
        <taxon>Bacteria</taxon>
        <taxon>Pseudomonadati</taxon>
        <taxon>Pseudomonadota</taxon>
        <taxon>Alphaproteobacteria</taxon>
        <taxon>Hyphomicrobiales</taxon>
        <taxon>Stappiaceae</taxon>
        <taxon>Breoghania</taxon>
    </lineage>
</organism>
<sequence length="268" mass="27937">MSDEEPEAACGDADGPLERTCDTFLGGLVELFQPKARHHRSGLDAVLLAASLASDTTGRVVDLGAGAGAAGLCAAARLQEAEVTLVEREDALIALARESLTLPANAAFSKRVQILAADITAKGRARKAQGLVPGMADHVIMNPPFYDTRHRPSPHAGKAGAHVLAADGIDPWLRTASDLLVSGGSMTLIFRADGLDDVLAATAGRFGQITVFPVFPRAGDDATRILVRGIRGSRAPMRLRPGLVLHGDGSGFAPQVEAILREGTALTL</sequence>
<dbReference type="PANTHER" id="PTHR47739:SF1">
    <property type="entry name" value="TRNA1(VAL) (ADENINE(37)-N6)-METHYLTRANSFERASE"/>
    <property type="match status" value="1"/>
</dbReference>
<dbReference type="PANTHER" id="PTHR47739">
    <property type="entry name" value="TRNA1(VAL) (ADENINE(37)-N6)-METHYLTRANSFERASE"/>
    <property type="match status" value="1"/>
</dbReference>
<reference evidence="4 5" key="1">
    <citation type="submission" date="2018-04" db="EMBL/GenBank/DDBJ databases">
        <title>Genomic Encyclopedia of Archaeal and Bacterial Type Strains, Phase II (KMG-II): from individual species to whole genera.</title>
        <authorList>
            <person name="Goeker M."/>
        </authorList>
    </citation>
    <scope>NUCLEOTIDE SEQUENCE [LARGE SCALE GENOMIC DNA]</scope>
    <source>
        <strain evidence="4 5">DSM 23382</strain>
    </source>
</reference>
<keyword evidence="1 4" id="KW-0808">Transferase</keyword>
<name>A0A2T5VD92_9HYPH</name>
<evidence type="ECO:0000313" key="5">
    <source>
        <dbReference type="Proteomes" id="UP000244081"/>
    </source>
</evidence>
<protein>
    <submittedName>
        <fullName evidence="4">tRNA1(Val) A37 N6-methylase TrmN6</fullName>
    </submittedName>
</protein>
<proteinExistence type="predicted"/>
<dbReference type="InterPro" id="IPR029063">
    <property type="entry name" value="SAM-dependent_MTases_sf"/>
</dbReference>
<dbReference type="Gene3D" id="3.40.50.150">
    <property type="entry name" value="Vaccinia Virus protein VP39"/>
    <property type="match status" value="1"/>
</dbReference>
<dbReference type="AlphaFoldDB" id="A0A2T5VD92"/>
<dbReference type="Proteomes" id="UP000244081">
    <property type="component" value="Unassembled WGS sequence"/>
</dbReference>
<dbReference type="GO" id="GO:0008168">
    <property type="term" value="F:methyltransferase activity"/>
    <property type="evidence" value="ECO:0007669"/>
    <property type="project" value="UniProtKB-KW"/>
</dbReference>
<evidence type="ECO:0000259" key="3">
    <source>
        <dbReference type="Pfam" id="PF05175"/>
    </source>
</evidence>
<dbReference type="EMBL" id="QAYG01000002">
    <property type="protein sequence ID" value="PTW61712.1"/>
    <property type="molecule type" value="Genomic_DNA"/>
</dbReference>
<dbReference type="InterPro" id="IPR050210">
    <property type="entry name" value="tRNA_Adenine-N(6)_MTase"/>
</dbReference>
<accession>A0A2T5VD92</accession>
<keyword evidence="2" id="KW-0949">S-adenosyl-L-methionine</keyword>
<evidence type="ECO:0000256" key="2">
    <source>
        <dbReference type="ARBA" id="ARBA00022691"/>
    </source>
</evidence>
<dbReference type="RefSeq" id="WP_107989546.1">
    <property type="nucleotide sequence ID" value="NZ_QAYG01000002.1"/>
</dbReference>
<dbReference type="SUPFAM" id="SSF53335">
    <property type="entry name" value="S-adenosyl-L-methionine-dependent methyltransferases"/>
    <property type="match status" value="1"/>
</dbReference>
<evidence type="ECO:0000256" key="1">
    <source>
        <dbReference type="ARBA" id="ARBA00022603"/>
    </source>
</evidence>
<dbReference type="GO" id="GO:0032259">
    <property type="term" value="P:methylation"/>
    <property type="evidence" value="ECO:0007669"/>
    <property type="project" value="UniProtKB-KW"/>
</dbReference>
<dbReference type="InterPro" id="IPR007848">
    <property type="entry name" value="Small_mtfrase_dom"/>
</dbReference>
<feature type="domain" description="Methyltransferase small" evidence="3">
    <location>
        <begin position="46"/>
        <end position="150"/>
    </location>
</feature>
<dbReference type="Pfam" id="PF05175">
    <property type="entry name" value="MTS"/>
    <property type="match status" value="1"/>
</dbReference>
<keyword evidence="5" id="KW-1185">Reference proteome</keyword>
<comment type="caution">
    <text evidence="4">The sequence shown here is derived from an EMBL/GenBank/DDBJ whole genome shotgun (WGS) entry which is preliminary data.</text>
</comment>